<reference evidence="3" key="1">
    <citation type="submission" date="2023-10" db="EMBL/GenBank/DDBJ databases">
        <authorList>
            <person name="Chen Y."/>
            <person name="Shah S."/>
            <person name="Dougan E. K."/>
            <person name="Thang M."/>
            <person name="Chan C."/>
        </authorList>
    </citation>
    <scope>NUCLEOTIDE SEQUENCE [LARGE SCALE GENOMIC DNA]</scope>
</reference>
<proteinExistence type="predicted"/>
<dbReference type="EMBL" id="CAUYUJ010016789">
    <property type="protein sequence ID" value="CAK0868842.1"/>
    <property type="molecule type" value="Genomic_DNA"/>
</dbReference>
<evidence type="ECO:0000313" key="4">
    <source>
        <dbReference type="Proteomes" id="UP001189429"/>
    </source>
</evidence>
<dbReference type="Proteomes" id="UP001189429">
    <property type="component" value="Unassembled WGS sequence"/>
</dbReference>
<dbReference type="SMART" id="SM00456">
    <property type="entry name" value="WW"/>
    <property type="match status" value="1"/>
</dbReference>
<dbReference type="InterPro" id="IPR036020">
    <property type="entry name" value="WW_dom_sf"/>
</dbReference>
<gene>
    <name evidence="3" type="ORF">PCOR1329_LOCUS55377</name>
</gene>
<comment type="caution">
    <text evidence="3">The sequence shown here is derived from an EMBL/GenBank/DDBJ whole genome shotgun (WGS) entry which is preliminary data.</text>
</comment>
<dbReference type="CDD" id="cd00201">
    <property type="entry name" value="WW"/>
    <property type="match status" value="1"/>
</dbReference>
<evidence type="ECO:0000313" key="3">
    <source>
        <dbReference type="EMBL" id="CAK0868842.1"/>
    </source>
</evidence>
<organism evidence="3 4">
    <name type="scientific">Prorocentrum cordatum</name>
    <dbReference type="NCBI Taxonomy" id="2364126"/>
    <lineage>
        <taxon>Eukaryota</taxon>
        <taxon>Sar</taxon>
        <taxon>Alveolata</taxon>
        <taxon>Dinophyceae</taxon>
        <taxon>Prorocentrales</taxon>
        <taxon>Prorocentraceae</taxon>
        <taxon>Prorocentrum</taxon>
    </lineage>
</organism>
<dbReference type="SUPFAM" id="SSF51045">
    <property type="entry name" value="WW domain"/>
    <property type="match status" value="1"/>
</dbReference>
<dbReference type="Gene3D" id="2.20.70.10">
    <property type="match status" value="1"/>
</dbReference>
<sequence>QPPPEDAGDGEGELLPGWEQLWSDERRCHYYWHAEAKVASWERPAVLGDSALEEKDGAEEARAEMTPITPAERRTGFQRPPPPSAVPSTSAQAGLQAGAIGKSAPSKGGHGRAQPSTGAGGKAGPPRIIGAPPGAQQGRPSHGPWPAAKRPRS</sequence>
<accession>A0ABN9V7E5</accession>
<evidence type="ECO:0000256" key="1">
    <source>
        <dbReference type="SAM" id="MobiDB-lite"/>
    </source>
</evidence>
<keyword evidence="4" id="KW-1185">Reference proteome</keyword>
<name>A0ABN9V7E5_9DINO</name>
<dbReference type="Pfam" id="PF00397">
    <property type="entry name" value="WW"/>
    <property type="match status" value="1"/>
</dbReference>
<feature type="domain" description="WW" evidence="2">
    <location>
        <begin position="12"/>
        <end position="46"/>
    </location>
</feature>
<feature type="region of interest" description="Disordered" evidence="1">
    <location>
        <begin position="50"/>
        <end position="153"/>
    </location>
</feature>
<dbReference type="PROSITE" id="PS50020">
    <property type="entry name" value="WW_DOMAIN_2"/>
    <property type="match status" value="1"/>
</dbReference>
<evidence type="ECO:0000259" key="2">
    <source>
        <dbReference type="PROSITE" id="PS50020"/>
    </source>
</evidence>
<protein>
    <recommendedName>
        <fullName evidence="2">WW domain-containing protein</fullName>
    </recommendedName>
</protein>
<feature type="compositionally biased region" description="Basic and acidic residues" evidence="1">
    <location>
        <begin position="52"/>
        <end position="63"/>
    </location>
</feature>
<feature type="non-terminal residue" evidence="3">
    <location>
        <position position="1"/>
    </location>
</feature>
<feature type="compositionally biased region" description="Low complexity" evidence="1">
    <location>
        <begin position="124"/>
        <end position="135"/>
    </location>
</feature>
<dbReference type="InterPro" id="IPR001202">
    <property type="entry name" value="WW_dom"/>
</dbReference>